<name>A0A167HWG6_9FLAO</name>
<dbReference type="Pfam" id="PF14085">
    <property type="entry name" value="DUF4265"/>
    <property type="match status" value="1"/>
</dbReference>
<proteinExistence type="predicted"/>
<dbReference type="EMBL" id="LRXL01000036">
    <property type="protein sequence ID" value="OAB79043.1"/>
    <property type="molecule type" value="Genomic_DNA"/>
</dbReference>
<reference evidence="1 2" key="1">
    <citation type="submission" date="2016-02" db="EMBL/GenBank/DDBJ databases">
        <title>Ulvibacter sp. LPB0005, isolated from Thais luteostoma.</title>
        <authorList>
            <person name="Shin S.-K."/>
            <person name="Yi H."/>
        </authorList>
    </citation>
    <scope>NUCLEOTIDE SEQUENCE [LARGE SCALE GENOMIC DNA]</scope>
    <source>
        <strain evidence="1 2">LPB0005</strain>
    </source>
</reference>
<gene>
    <name evidence="1" type="ORF">ULVI_07670</name>
</gene>
<dbReference type="Proteomes" id="UP000077013">
    <property type="component" value="Unassembled WGS sequence"/>
</dbReference>
<evidence type="ECO:0000313" key="1">
    <source>
        <dbReference type="EMBL" id="OAB79043.1"/>
    </source>
</evidence>
<comment type="caution">
    <text evidence="1">The sequence shown here is derived from an EMBL/GenBank/DDBJ whole genome shotgun (WGS) entry which is preliminary data.</text>
</comment>
<accession>A0A167HWG6</accession>
<organism evidence="1 2">
    <name type="scientific">Cochleicola gelatinilyticus</name>
    <dbReference type="NCBI Taxonomy" id="1763537"/>
    <lineage>
        <taxon>Bacteria</taxon>
        <taxon>Pseudomonadati</taxon>
        <taxon>Bacteroidota</taxon>
        <taxon>Flavobacteriia</taxon>
        <taxon>Flavobacteriales</taxon>
        <taxon>Flavobacteriaceae</taxon>
        <taxon>Cochleicola</taxon>
    </lineage>
</organism>
<dbReference type="STRING" id="1763537.ULVI_07670"/>
<evidence type="ECO:0000313" key="2">
    <source>
        <dbReference type="Proteomes" id="UP000077013"/>
    </source>
</evidence>
<keyword evidence="2" id="KW-1185">Reference proteome</keyword>
<protein>
    <recommendedName>
        <fullName evidence="3">DUF4265 domain-containing protein</fullName>
    </recommendedName>
</protein>
<dbReference type="OrthoDB" id="1030945at2"/>
<evidence type="ECO:0008006" key="3">
    <source>
        <dbReference type="Google" id="ProtNLM"/>
    </source>
</evidence>
<dbReference type="RefSeq" id="WP_068591469.1">
    <property type="nucleotide sequence ID" value="NZ_LRXL01000036.1"/>
</dbReference>
<sequence>MNNQVKILFNFHSNIFDEQMVETVWADEIDKKKGLYKIDNIPFYIPLVASEDIVFAEFDETEQMLTYRKTYEYSGRTVVQVVIMDKTTKANTIRDIFYKLGCESEKANEGYFSMEIPSNLDYKPIKKELDRMENAEIIGYAEPTISDRHRAEGYN</sequence>
<dbReference type="AlphaFoldDB" id="A0A167HWG6"/>
<dbReference type="InterPro" id="IPR025361">
    <property type="entry name" value="DUF4265"/>
</dbReference>